<name>A0ABU1EDA6_9CLOT</name>
<dbReference type="EMBL" id="JAVJAN010000001">
    <property type="protein sequence ID" value="MDR5585954.1"/>
    <property type="molecule type" value="Genomic_DNA"/>
</dbReference>
<reference evidence="2 3" key="1">
    <citation type="submission" date="2023-09" db="EMBL/GenBank/DDBJ databases">
        <authorList>
            <person name="Zhai L."/>
        </authorList>
    </citation>
    <scope>NUCLEOTIDE SEQUENCE [LARGE SCALE GENOMIC DNA]</scope>
    <source>
        <strain evidence="2 3">5 N-1</strain>
    </source>
</reference>
<protein>
    <submittedName>
        <fullName evidence="2">Uncharacterized protein</fullName>
    </submittedName>
</protein>
<feature type="transmembrane region" description="Helical" evidence="1">
    <location>
        <begin position="148"/>
        <end position="169"/>
    </location>
</feature>
<dbReference type="RefSeq" id="WP_252214242.1">
    <property type="nucleotide sequence ID" value="NZ_JAVJAN010000001.1"/>
</dbReference>
<feature type="transmembrane region" description="Helical" evidence="1">
    <location>
        <begin position="15"/>
        <end position="37"/>
    </location>
</feature>
<keyword evidence="3" id="KW-1185">Reference proteome</keyword>
<accession>A0ABU1EDA6</accession>
<feature type="transmembrane region" description="Helical" evidence="1">
    <location>
        <begin position="115"/>
        <end position="133"/>
    </location>
</feature>
<proteinExistence type="predicted"/>
<sequence length="228" mass="25972">MENDWSFDIKIIHKVNYITIIVISLLMSLTTMSMLNFKLRINDLLPFIITIIVSIIIFFSNINDFIKAISFSLSIILSNFGYLLFANFNEQTTASDALVFEAGIVCGALYFSKKVLIIDAFVLDICIAILFLFNPRSLLGENFSYSNMLNFFVILNGITILIYCITIWNRKLIEVVDKKFLESRELADKLDAILLNKTSEISNSISTISNEINDNAEYEAEKINNIID</sequence>
<evidence type="ECO:0000256" key="1">
    <source>
        <dbReference type="SAM" id="Phobius"/>
    </source>
</evidence>
<keyword evidence="1" id="KW-0472">Membrane</keyword>
<evidence type="ECO:0000313" key="2">
    <source>
        <dbReference type="EMBL" id="MDR5585954.1"/>
    </source>
</evidence>
<gene>
    <name evidence="2" type="ORF">RGC78_00560</name>
</gene>
<evidence type="ECO:0000313" key="3">
    <source>
        <dbReference type="Proteomes" id="UP001256646"/>
    </source>
</evidence>
<comment type="caution">
    <text evidence="2">The sequence shown here is derived from an EMBL/GenBank/DDBJ whole genome shotgun (WGS) entry which is preliminary data.</text>
</comment>
<feature type="transmembrane region" description="Helical" evidence="1">
    <location>
        <begin position="44"/>
        <end position="62"/>
    </location>
</feature>
<dbReference type="Proteomes" id="UP001256646">
    <property type="component" value="Unassembled WGS sequence"/>
</dbReference>
<keyword evidence="1" id="KW-1133">Transmembrane helix</keyword>
<feature type="transmembrane region" description="Helical" evidence="1">
    <location>
        <begin position="68"/>
        <end position="85"/>
    </location>
</feature>
<keyword evidence="1" id="KW-0812">Transmembrane</keyword>
<organism evidence="2 3">
    <name type="scientific">Clostridium aquiflavi</name>
    <dbReference type="NCBI Taxonomy" id="3073603"/>
    <lineage>
        <taxon>Bacteria</taxon>
        <taxon>Bacillati</taxon>
        <taxon>Bacillota</taxon>
        <taxon>Clostridia</taxon>
        <taxon>Eubacteriales</taxon>
        <taxon>Clostridiaceae</taxon>
        <taxon>Clostridium</taxon>
    </lineage>
</organism>